<name>A0A8H4KL13_9HYPO</name>
<comment type="caution">
    <text evidence="3">The sequence shown here is derived from an EMBL/GenBank/DDBJ whole genome shotgun (WGS) entry which is preliminary data.</text>
</comment>
<dbReference type="SUPFAM" id="SSF52540">
    <property type="entry name" value="P-loop containing nucleoside triphosphate hydrolases"/>
    <property type="match status" value="1"/>
</dbReference>
<accession>A0A8H4KL13</accession>
<dbReference type="OrthoDB" id="20872at2759"/>
<reference evidence="3" key="1">
    <citation type="submission" date="2020-01" db="EMBL/GenBank/DDBJ databases">
        <title>Identification and distribution of gene clusters putatively required for synthesis of sphingolipid metabolism inhibitors in phylogenetically diverse species of the filamentous fungus Fusarium.</title>
        <authorList>
            <person name="Kim H.-S."/>
            <person name="Busman M."/>
            <person name="Brown D.W."/>
            <person name="Divon H."/>
            <person name="Uhlig S."/>
            <person name="Proctor R.H."/>
        </authorList>
    </citation>
    <scope>NUCLEOTIDE SEQUENCE</scope>
    <source>
        <strain evidence="3">NRRL 53441</strain>
    </source>
</reference>
<dbReference type="Gene3D" id="3.40.50.300">
    <property type="entry name" value="P-loop containing nucleotide triphosphate hydrolases"/>
    <property type="match status" value="1"/>
</dbReference>
<dbReference type="PANTHER" id="PTHR10039">
    <property type="entry name" value="AMELOGENIN"/>
    <property type="match status" value="1"/>
</dbReference>
<dbReference type="AlphaFoldDB" id="A0A8H4KL13"/>
<organism evidence="3 4">
    <name type="scientific">Fusarium austroafricanum</name>
    <dbReference type="NCBI Taxonomy" id="2364996"/>
    <lineage>
        <taxon>Eukaryota</taxon>
        <taxon>Fungi</taxon>
        <taxon>Dikarya</taxon>
        <taxon>Ascomycota</taxon>
        <taxon>Pezizomycotina</taxon>
        <taxon>Sordariomycetes</taxon>
        <taxon>Hypocreomycetidae</taxon>
        <taxon>Hypocreales</taxon>
        <taxon>Nectriaceae</taxon>
        <taxon>Fusarium</taxon>
        <taxon>Fusarium concolor species complex</taxon>
    </lineage>
</organism>
<feature type="domain" description="Nephrocystin 3-like N-terminal" evidence="2">
    <location>
        <begin position="188"/>
        <end position="361"/>
    </location>
</feature>
<dbReference type="InterPro" id="IPR002110">
    <property type="entry name" value="Ankyrin_rpt"/>
</dbReference>
<dbReference type="Pfam" id="PF24883">
    <property type="entry name" value="NPHP3_N"/>
    <property type="match status" value="1"/>
</dbReference>
<dbReference type="Proteomes" id="UP000605986">
    <property type="component" value="Unassembled WGS sequence"/>
</dbReference>
<sequence>MSDAAGLTSAASRLVGIADEAIRFFQQLDLNTKSVTERVNQLESLSKLAKKIELETDNEDQEQLNLVKQILLYCYKVINRILSQLEWVDNGGKHTLTQQGLLGVYTELNKQEVKDLFDELQREQLCLVAFRDSKFKPLSWVLETNSRPLEYSHAFKAPESDFLHALFVTDPREDRANLESTKGPITKGTCTWITENPIYRSWLSGSGESRGLVLQGGSGTGKTMLAIYLSEQLEQLAECMSTDTVIYFFCNHGNINANSATAVLRGLIWQLCRLRPSLIHHGLEKVVSINERRIALATSSVETLWQIFTAMIRDPTAGTITCVLDGLDECDESSINILSEKFWELLSSTNINRRNFRILITGSSICEPADLPDTFTKLSLDSDNHKSNARDVRRYIKAHIKRIARDNEWDPELQKKTEESLIKANGSFLWASLVVSDLRGKAENLTASYLDELPVHVKAIYEKILFEIPRDDRKRVRSLLAWVALAYYPLSFEELNVITEDPSPNSGISIETFKAIINHCGALLVIKNETRKSGTGYETIETVQISHQSVKKYLLQPYLLPRDAAMEVSIDLFRIVPDTDHELLASRCLELMEKGLSAWSTGESNGKYALVVFRYTSRFWFRHLRECPQKLASDGLAERALTFLTQNHVNRRLWVSYLSISSAFQGDVPSPHMGTSEYGSMTNALEEVSDIIFFGPEGDYSLAPQLQALQLAALLGIPSVVRRILVSTSIITHIRQASTRSSFYGHSRSQSRSENRLTKVQRGGIPQLNTAEIVAMSPLELAVLEGHYKVASTLLELCPRSSLWPDSAFALATAISHCEEDMVKLLIDAGASKLRSSRKLDGPICTAVINRRLDVVKFLCRSEDRIWAREDSKMNEITQALLCLANDPILSTSDETAFAQYSKVLLRGGASPNGPSLDDEGRGLRYWKRATMEFLHSHGITLQALGPFPDRQTPLMLFVSSMNKASSESNPADAVQFLLDSGASINQTDLRGWSALHHVANQIALGRAKKSWGVTGEADEYKLYQIASLLIAAGIDQQLEDKEKRRAADILQVVGAPVWDRNISEYELFMRSEPLSRSLTR</sequence>
<dbReference type="InterPro" id="IPR027417">
    <property type="entry name" value="P-loop_NTPase"/>
</dbReference>
<dbReference type="InterPro" id="IPR036770">
    <property type="entry name" value="Ankyrin_rpt-contain_sf"/>
</dbReference>
<dbReference type="SMART" id="SM00248">
    <property type="entry name" value="ANK"/>
    <property type="match status" value="4"/>
</dbReference>
<dbReference type="EMBL" id="JAADJG010000228">
    <property type="protein sequence ID" value="KAF4451153.1"/>
    <property type="molecule type" value="Genomic_DNA"/>
</dbReference>
<keyword evidence="4" id="KW-1185">Reference proteome</keyword>
<proteinExistence type="predicted"/>
<protein>
    <recommendedName>
        <fullName evidence="2">Nephrocystin 3-like N-terminal domain-containing protein</fullName>
    </recommendedName>
</protein>
<evidence type="ECO:0000259" key="2">
    <source>
        <dbReference type="Pfam" id="PF24883"/>
    </source>
</evidence>
<gene>
    <name evidence="3" type="ORF">F53441_5852</name>
</gene>
<keyword evidence="1" id="KW-0677">Repeat</keyword>
<evidence type="ECO:0000313" key="4">
    <source>
        <dbReference type="Proteomes" id="UP000605986"/>
    </source>
</evidence>
<evidence type="ECO:0000256" key="1">
    <source>
        <dbReference type="ARBA" id="ARBA00022737"/>
    </source>
</evidence>
<dbReference type="PANTHER" id="PTHR10039:SF16">
    <property type="entry name" value="GPI INOSITOL-DEACYLASE"/>
    <property type="match status" value="1"/>
</dbReference>
<evidence type="ECO:0000313" key="3">
    <source>
        <dbReference type="EMBL" id="KAF4451153.1"/>
    </source>
</evidence>
<dbReference type="Gene3D" id="1.25.40.20">
    <property type="entry name" value="Ankyrin repeat-containing domain"/>
    <property type="match status" value="1"/>
</dbReference>
<dbReference type="InterPro" id="IPR056884">
    <property type="entry name" value="NPHP3-like_N"/>
</dbReference>
<dbReference type="SUPFAM" id="SSF48403">
    <property type="entry name" value="Ankyrin repeat"/>
    <property type="match status" value="1"/>
</dbReference>